<protein>
    <submittedName>
        <fullName evidence="2">Uncharacterized protein</fullName>
    </submittedName>
</protein>
<dbReference type="AlphaFoldDB" id="R9GS79"/>
<evidence type="ECO:0000313" key="3">
    <source>
        <dbReference type="Proteomes" id="UP000014174"/>
    </source>
</evidence>
<sequence length="126" mass="12348">MVLAFLIYGYGVGLVVEPVGLVVGVVGFDGLPGLVEFGKGVAVGLGELVGVCGVGVGLVVFVPGSVGLVGLGTGLLIGSVVVGVLLGIGVLLGTGFRVFVESIGKGAVDGFVKLESVFLTVSCTKI</sequence>
<proteinExistence type="predicted"/>
<gene>
    <name evidence="2" type="ORF">ADIARSV_2151</name>
</gene>
<comment type="caution">
    <text evidence="2">The sequence shown here is derived from an EMBL/GenBank/DDBJ whole genome shotgun (WGS) entry which is preliminary data.</text>
</comment>
<feature type="transmembrane region" description="Helical" evidence="1">
    <location>
        <begin position="6"/>
        <end position="28"/>
    </location>
</feature>
<evidence type="ECO:0000256" key="1">
    <source>
        <dbReference type="SAM" id="Phobius"/>
    </source>
</evidence>
<feature type="transmembrane region" description="Helical" evidence="1">
    <location>
        <begin position="40"/>
        <end position="62"/>
    </location>
</feature>
<keyword evidence="1" id="KW-0812">Transmembrane</keyword>
<dbReference type="STRING" id="1150600.ADIARSV_2151"/>
<accession>R9GS79</accession>
<keyword evidence="3" id="KW-1185">Reference proteome</keyword>
<reference evidence="2 3" key="1">
    <citation type="journal article" date="2013" name="Genome Announc.">
        <title>Draft Genome Sequence of Arcticibacter svalbardensis Strain MN12-7T, a Member of the Family Sphingobacteriaceae Isolated from an Arctic Soil Sample.</title>
        <authorList>
            <person name="Shivaji S."/>
            <person name="Ara S."/>
            <person name="Prasad S."/>
            <person name="Manasa B.P."/>
            <person name="Begum Z."/>
            <person name="Singh A."/>
            <person name="Kumar Pinnaka A."/>
        </authorList>
    </citation>
    <scope>NUCLEOTIDE SEQUENCE [LARGE SCALE GENOMIC DNA]</scope>
    <source>
        <strain evidence="2 3">MN12-7</strain>
    </source>
</reference>
<feature type="transmembrane region" description="Helical" evidence="1">
    <location>
        <begin position="68"/>
        <end position="92"/>
    </location>
</feature>
<evidence type="ECO:0000313" key="2">
    <source>
        <dbReference type="EMBL" id="EOR94553.1"/>
    </source>
</evidence>
<name>R9GS79_9SPHI</name>
<organism evidence="2 3">
    <name type="scientific">Arcticibacter svalbardensis MN12-7</name>
    <dbReference type="NCBI Taxonomy" id="1150600"/>
    <lineage>
        <taxon>Bacteria</taxon>
        <taxon>Pseudomonadati</taxon>
        <taxon>Bacteroidota</taxon>
        <taxon>Sphingobacteriia</taxon>
        <taxon>Sphingobacteriales</taxon>
        <taxon>Sphingobacteriaceae</taxon>
        <taxon>Arcticibacter</taxon>
    </lineage>
</organism>
<dbReference type="Proteomes" id="UP000014174">
    <property type="component" value="Unassembled WGS sequence"/>
</dbReference>
<dbReference type="EMBL" id="AQPN01000079">
    <property type="protein sequence ID" value="EOR94553.1"/>
    <property type="molecule type" value="Genomic_DNA"/>
</dbReference>
<keyword evidence="1" id="KW-0472">Membrane</keyword>
<keyword evidence="1" id="KW-1133">Transmembrane helix</keyword>